<protein>
    <submittedName>
        <fullName evidence="1">93_t:CDS:1</fullName>
    </submittedName>
</protein>
<evidence type="ECO:0000313" key="2">
    <source>
        <dbReference type="Proteomes" id="UP000789739"/>
    </source>
</evidence>
<proteinExistence type="predicted"/>
<dbReference type="EMBL" id="CAJVPI010000166">
    <property type="protein sequence ID" value="CAG8492981.1"/>
    <property type="molecule type" value="Genomic_DNA"/>
</dbReference>
<comment type="caution">
    <text evidence="1">The sequence shown here is derived from an EMBL/GenBank/DDBJ whole genome shotgun (WGS) entry which is preliminary data.</text>
</comment>
<organism evidence="1 2">
    <name type="scientific">Paraglomus brasilianum</name>
    <dbReference type="NCBI Taxonomy" id="144538"/>
    <lineage>
        <taxon>Eukaryota</taxon>
        <taxon>Fungi</taxon>
        <taxon>Fungi incertae sedis</taxon>
        <taxon>Mucoromycota</taxon>
        <taxon>Glomeromycotina</taxon>
        <taxon>Glomeromycetes</taxon>
        <taxon>Paraglomerales</taxon>
        <taxon>Paraglomeraceae</taxon>
        <taxon>Paraglomus</taxon>
    </lineage>
</organism>
<name>A0A9N8ZDU3_9GLOM</name>
<evidence type="ECO:0000313" key="1">
    <source>
        <dbReference type="EMBL" id="CAG8492981.1"/>
    </source>
</evidence>
<dbReference type="AlphaFoldDB" id="A0A9N8ZDU3"/>
<sequence>MLLKMIRMQKYFVGGYPTDREFLPYIIICPYHLQFWLAILNLNEEIRNNADFQEWFSQNIKAASVTLLACSDDALHALPRKEL</sequence>
<keyword evidence="2" id="KW-1185">Reference proteome</keyword>
<dbReference type="Proteomes" id="UP000789739">
    <property type="component" value="Unassembled WGS sequence"/>
</dbReference>
<accession>A0A9N8ZDU3</accession>
<gene>
    <name evidence="1" type="ORF">PBRASI_LOCUS2206</name>
</gene>
<reference evidence="1" key="1">
    <citation type="submission" date="2021-06" db="EMBL/GenBank/DDBJ databases">
        <authorList>
            <person name="Kallberg Y."/>
            <person name="Tangrot J."/>
            <person name="Rosling A."/>
        </authorList>
    </citation>
    <scope>NUCLEOTIDE SEQUENCE</scope>
    <source>
        <strain evidence="1">BR232B</strain>
    </source>
</reference>